<feature type="compositionally biased region" description="Pro residues" evidence="1">
    <location>
        <begin position="318"/>
        <end position="332"/>
    </location>
</feature>
<dbReference type="Gene3D" id="3.40.50.150">
    <property type="entry name" value="Vaccinia Virus protein VP39"/>
    <property type="match status" value="1"/>
</dbReference>
<organism evidence="2">
    <name type="scientific">Chromera velia CCMP2878</name>
    <dbReference type="NCBI Taxonomy" id="1169474"/>
    <lineage>
        <taxon>Eukaryota</taxon>
        <taxon>Sar</taxon>
        <taxon>Alveolata</taxon>
        <taxon>Colpodellida</taxon>
        <taxon>Chromeraceae</taxon>
        <taxon>Chromera</taxon>
    </lineage>
</organism>
<reference evidence="2" key="1">
    <citation type="submission" date="2014-11" db="EMBL/GenBank/DDBJ databases">
        <authorList>
            <person name="Otto D Thomas"/>
            <person name="Naeem Raeece"/>
        </authorList>
    </citation>
    <scope>NUCLEOTIDE SEQUENCE</scope>
</reference>
<dbReference type="PANTHER" id="PTHR47548:SF1">
    <property type="entry name" value="S-ADENOSYL-L-METHIONINE-DEPENDENT METHYLTRANSFERASES SUPERFAMILY PROTEIN"/>
    <property type="match status" value="1"/>
</dbReference>
<evidence type="ECO:0000256" key="1">
    <source>
        <dbReference type="SAM" id="MobiDB-lite"/>
    </source>
</evidence>
<dbReference type="PANTHER" id="PTHR47548">
    <property type="entry name" value="BNAA06G32370D PROTEIN"/>
    <property type="match status" value="1"/>
</dbReference>
<accession>A0A0G4EZ01</accession>
<dbReference type="AlphaFoldDB" id="A0A0G4EZ01"/>
<proteinExistence type="predicted"/>
<feature type="region of interest" description="Disordered" evidence="1">
    <location>
        <begin position="314"/>
        <end position="339"/>
    </location>
</feature>
<feature type="compositionally biased region" description="Basic and acidic residues" evidence="1">
    <location>
        <begin position="44"/>
        <end position="58"/>
    </location>
</feature>
<feature type="region of interest" description="Disordered" evidence="1">
    <location>
        <begin position="1"/>
        <end position="106"/>
    </location>
</feature>
<dbReference type="InterPro" id="IPR029063">
    <property type="entry name" value="SAM-dependent_MTases_sf"/>
</dbReference>
<feature type="compositionally biased region" description="Basic residues" evidence="1">
    <location>
        <begin position="59"/>
        <end position="70"/>
    </location>
</feature>
<feature type="compositionally biased region" description="Gly residues" evidence="1">
    <location>
        <begin position="292"/>
        <end position="301"/>
    </location>
</feature>
<sequence length="792" mass="85733">MTFDGEAMTAGGEETQETPAVSSRSKAGGPSRRTLSLSASPRMHTSEGEDRERQEKGRDQKKKRKKKRRKQDLSLYFPSSPTSAASPSTELPADGDGKGTKALPPPRVDLNCPRFDHCPGCTVGEDLLAPPKATEFGAWLKYSLAFPHFFVVPPPPATPGQLDAQQLGQSSGTANEAEEGGDAKGAFRTREWKTSVTLAVGPPDSHADGPSERERSLTLGVVEGGTGRVVSLSECPHLHPALREAAKAIGEECVKAGVTPFSAASPGTLPAGGRFSFSSSPNKKRGGKLRGGEGGGAGGEMGMLRKVVLSVDTRNAFPSPPSPSSPTTPTPGTPLREKGKVQASLVWNAENLREAQPFASRLSEALKELIWTDTAVGKRNGEIKEHQAAAPHRLHHREKGKAAQKEGPLLFHSLWICLHETENRNAPIPNAPSRWRCLFGAPAFLSDLGVDGVVFPVPPFLAPRQHPNSDYYREVIVPRVCDLVPPPDPSSDLFDPEANGLEEGRVTGLEGSVLAGRGEVWTESFWDHRKILTGADKGEGADETRKQRLKRKRKQKVVQVNCGLGEVALRLLLRDDVAMAIATDEDEVNGQVLDLCLSECDHKGIREEDKTFIFEELENDGVNQARILEFAETLVATPARNSKQGLGEGLVEALCDDSAEDNIFARHVRTLVYVSRDIPSFQKDAEKLTHDGTWRLDHAEGHVSSPGSNSVEVVARFQRKPPDSNRLNWPSLPREGDTFAVVRDGGAGSSAGESVVPVKTSSKPPSAEEFNRRRRNVGPPLDSKTQSFPKKR</sequence>
<feature type="region of interest" description="Disordered" evidence="1">
    <location>
        <begin position="719"/>
        <end position="792"/>
    </location>
</feature>
<feature type="region of interest" description="Disordered" evidence="1">
    <location>
        <begin position="157"/>
        <end position="189"/>
    </location>
</feature>
<feature type="compositionally biased region" description="Polar residues" evidence="1">
    <location>
        <begin position="783"/>
        <end position="792"/>
    </location>
</feature>
<dbReference type="EMBL" id="CDMZ01000002">
    <property type="protein sequence ID" value="CEM04201.1"/>
    <property type="molecule type" value="Genomic_DNA"/>
</dbReference>
<feature type="compositionally biased region" description="Low complexity" evidence="1">
    <location>
        <begin position="78"/>
        <end position="89"/>
    </location>
</feature>
<dbReference type="VEuPathDB" id="CryptoDB:Cvel_14204"/>
<gene>
    <name evidence="2" type="ORF">Cvel_14204</name>
</gene>
<feature type="region of interest" description="Disordered" evidence="1">
    <location>
        <begin position="272"/>
        <end position="301"/>
    </location>
</feature>
<dbReference type="InterPro" id="IPR053304">
    <property type="entry name" value="RNA_M5U_MTase"/>
</dbReference>
<feature type="compositionally biased region" description="Polar residues" evidence="1">
    <location>
        <begin position="163"/>
        <end position="174"/>
    </location>
</feature>
<protein>
    <submittedName>
        <fullName evidence="2">Uncharacterized protein</fullName>
    </submittedName>
</protein>
<name>A0A0G4EZ01_9ALVE</name>
<evidence type="ECO:0000313" key="2">
    <source>
        <dbReference type="EMBL" id="CEM04201.1"/>
    </source>
</evidence>